<evidence type="ECO:0000313" key="1">
    <source>
        <dbReference type="EMBL" id="KAL3398113.1"/>
    </source>
</evidence>
<sequence length="212" mass="24109">MTVAGIEEAKKKRDRLLHYGGTQLQEVAYSLPDPVVDTAPEGNDVFQVLVQKLSDYFSPAQNLTFERHVFRKIKPESEENFEKFLLRVRHAAKRCSFGKNETESSELNMKDLIIDNWASLNLKKAILEKEHTLDQVIELCLIYEQITNQSASMRASTSQVLTNSSYVNKINYQGNKKAKNCSRCGRMRHGNNQVCPAKDVKCHTCGLKGHYA</sequence>
<dbReference type="Proteomes" id="UP001627154">
    <property type="component" value="Unassembled WGS sequence"/>
</dbReference>
<dbReference type="PANTHER" id="PTHR33198">
    <property type="entry name" value="ANK_REP_REGION DOMAIN-CONTAINING PROTEIN-RELATED"/>
    <property type="match status" value="1"/>
</dbReference>
<protein>
    <submittedName>
        <fullName evidence="1">Uncharacterized protein</fullName>
    </submittedName>
</protein>
<dbReference type="PANTHER" id="PTHR33198:SF20">
    <property type="entry name" value="RETROTRANSPOSON GAG DOMAIN-CONTAINING PROTEIN"/>
    <property type="match status" value="1"/>
</dbReference>
<dbReference type="AlphaFoldDB" id="A0ABD2WZD1"/>
<dbReference type="EMBL" id="JBJJXI010000060">
    <property type="protein sequence ID" value="KAL3398113.1"/>
    <property type="molecule type" value="Genomic_DNA"/>
</dbReference>
<reference evidence="1 2" key="1">
    <citation type="journal article" date="2024" name="bioRxiv">
        <title>A reference genome for Trichogramma kaykai: A tiny desert-dwelling parasitoid wasp with competing sex-ratio distorters.</title>
        <authorList>
            <person name="Culotta J."/>
            <person name="Lindsey A.R."/>
        </authorList>
    </citation>
    <scope>NUCLEOTIDE SEQUENCE [LARGE SCALE GENOMIC DNA]</scope>
    <source>
        <strain evidence="1 2">KSX58</strain>
    </source>
</reference>
<name>A0ABD2WZD1_9HYME</name>
<comment type="caution">
    <text evidence="1">The sequence shown here is derived from an EMBL/GenBank/DDBJ whole genome shotgun (WGS) entry which is preliminary data.</text>
</comment>
<evidence type="ECO:0000313" key="2">
    <source>
        <dbReference type="Proteomes" id="UP001627154"/>
    </source>
</evidence>
<accession>A0ABD2WZD1</accession>
<organism evidence="1 2">
    <name type="scientific">Trichogramma kaykai</name>
    <dbReference type="NCBI Taxonomy" id="54128"/>
    <lineage>
        <taxon>Eukaryota</taxon>
        <taxon>Metazoa</taxon>
        <taxon>Ecdysozoa</taxon>
        <taxon>Arthropoda</taxon>
        <taxon>Hexapoda</taxon>
        <taxon>Insecta</taxon>
        <taxon>Pterygota</taxon>
        <taxon>Neoptera</taxon>
        <taxon>Endopterygota</taxon>
        <taxon>Hymenoptera</taxon>
        <taxon>Apocrita</taxon>
        <taxon>Proctotrupomorpha</taxon>
        <taxon>Chalcidoidea</taxon>
        <taxon>Trichogrammatidae</taxon>
        <taxon>Trichogramma</taxon>
    </lineage>
</organism>
<keyword evidence="2" id="KW-1185">Reference proteome</keyword>
<gene>
    <name evidence="1" type="ORF">TKK_008322</name>
</gene>
<proteinExistence type="predicted"/>